<organism evidence="2 3">
    <name type="scientific">Phytophthora infestans</name>
    <name type="common">Potato late blight agent</name>
    <name type="synonym">Botrytis infestans</name>
    <dbReference type="NCBI Taxonomy" id="4787"/>
    <lineage>
        <taxon>Eukaryota</taxon>
        <taxon>Sar</taxon>
        <taxon>Stramenopiles</taxon>
        <taxon>Oomycota</taxon>
        <taxon>Peronosporomycetes</taxon>
        <taxon>Peronosporales</taxon>
        <taxon>Peronosporaceae</taxon>
        <taxon>Phytophthora</taxon>
    </lineage>
</organism>
<accession>A0A833SL14</accession>
<dbReference type="EMBL" id="WSZM01000791">
    <property type="protein sequence ID" value="KAF4029650.1"/>
    <property type="molecule type" value="Genomic_DNA"/>
</dbReference>
<protein>
    <submittedName>
        <fullName evidence="2">Uncharacterized protein</fullName>
    </submittedName>
</protein>
<dbReference type="AlphaFoldDB" id="A0A833SL14"/>
<sequence>MGFQCTMWCQAQVVASECWTNANGDEICSSDPTGLRATWWFFFVLLLFASAASGCFDADWWPQETTVHEAQTPGLEGGLLDGDKGLSVTLVHPLLGEHNGIGTHQAISSPSKPVYRYLDP</sequence>
<keyword evidence="3" id="KW-1185">Reference proteome</keyword>
<dbReference type="Proteomes" id="UP000602510">
    <property type="component" value="Unassembled WGS sequence"/>
</dbReference>
<feature type="transmembrane region" description="Helical" evidence="1">
    <location>
        <begin position="39"/>
        <end position="56"/>
    </location>
</feature>
<evidence type="ECO:0000313" key="3">
    <source>
        <dbReference type="Proteomes" id="UP000602510"/>
    </source>
</evidence>
<gene>
    <name evidence="2" type="ORF">GN244_ATG18595</name>
</gene>
<evidence type="ECO:0000313" key="2">
    <source>
        <dbReference type="EMBL" id="KAF4029650.1"/>
    </source>
</evidence>
<keyword evidence="1" id="KW-1133">Transmembrane helix</keyword>
<comment type="caution">
    <text evidence="2">The sequence shown here is derived from an EMBL/GenBank/DDBJ whole genome shotgun (WGS) entry which is preliminary data.</text>
</comment>
<proteinExistence type="predicted"/>
<keyword evidence="1" id="KW-0812">Transmembrane</keyword>
<reference evidence="2" key="1">
    <citation type="submission" date="2020-04" db="EMBL/GenBank/DDBJ databases">
        <title>Hybrid Assembly of Korean Phytophthora infestans isolates.</title>
        <authorList>
            <person name="Prokchorchik M."/>
            <person name="Lee Y."/>
            <person name="Seo J."/>
            <person name="Cho J.-H."/>
            <person name="Park Y.-E."/>
            <person name="Jang D.-C."/>
            <person name="Im J.-S."/>
            <person name="Choi J.-G."/>
            <person name="Park H.-J."/>
            <person name="Lee G.-B."/>
            <person name="Lee Y.-G."/>
            <person name="Hong S.-Y."/>
            <person name="Cho K."/>
            <person name="Sohn K.H."/>
        </authorList>
    </citation>
    <scope>NUCLEOTIDE SEQUENCE</scope>
    <source>
        <strain evidence="2">KR_1_A1</strain>
    </source>
</reference>
<evidence type="ECO:0000256" key="1">
    <source>
        <dbReference type="SAM" id="Phobius"/>
    </source>
</evidence>
<keyword evidence="1" id="KW-0472">Membrane</keyword>
<name>A0A833SL14_PHYIN</name>